<evidence type="ECO:0000259" key="8">
    <source>
        <dbReference type="PROSITE" id="PS50928"/>
    </source>
</evidence>
<evidence type="ECO:0000313" key="9">
    <source>
        <dbReference type="EMBL" id="TKD14538.1"/>
    </source>
</evidence>
<dbReference type="SUPFAM" id="SSF161098">
    <property type="entry name" value="MetI-like"/>
    <property type="match status" value="1"/>
</dbReference>
<dbReference type="EMBL" id="SWJZ01000100">
    <property type="protein sequence ID" value="TKD14538.1"/>
    <property type="molecule type" value="Genomic_DNA"/>
</dbReference>
<dbReference type="RefSeq" id="WP_136909054.1">
    <property type="nucleotide sequence ID" value="NZ_SWJZ01000100.1"/>
</dbReference>
<evidence type="ECO:0000256" key="2">
    <source>
        <dbReference type="ARBA" id="ARBA00022448"/>
    </source>
</evidence>
<protein>
    <submittedName>
        <fullName evidence="9">ABC transporter permease subunit</fullName>
    </submittedName>
</protein>
<feature type="domain" description="ABC transmembrane type-1" evidence="8">
    <location>
        <begin position="55"/>
        <end position="239"/>
    </location>
</feature>
<dbReference type="PROSITE" id="PS50928">
    <property type="entry name" value="ABC_TM1"/>
    <property type="match status" value="1"/>
</dbReference>
<organism evidence="9 10">
    <name type="scientific">Rhodobacter capsulatus</name>
    <name type="common">Rhodopseudomonas capsulata</name>
    <dbReference type="NCBI Taxonomy" id="1061"/>
    <lineage>
        <taxon>Bacteria</taxon>
        <taxon>Pseudomonadati</taxon>
        <taxon>Pseudomonadota</taxon>
        <taxon>Alphaproteobacteria</taxon>
        <taxon>Rhodobacterales</taxon>
        <taxon>Rhodobacter group</taxon>
        <taxon>Rhodobacter</taxon>
    </lineage>
</organism>
<dbReference type="InterPro" id="IPR000515">
    <property type="entry name" value="MetI-like"/>
</dbReference>
<dbReference type="InterPro" id="IPR035906">
    <property type="entry name" value="MetI-like_sf"/>
</dbReference>
<feature type="transmembrane region" description="Helical" evidence="7">
    <location>
        <begin position="217"/>
        <end position="239"/>
    </location>
</feature>
<dbReference type="Proteomes" id="UP000310597">
    <property type="component" value="Unassembled WGS sequence"/>
</dbReference>
<gene>
    <name evidence="9" type="ORF">FBT96_17840</name>
</gene>
<dbReference type="GO" id="GO:0005886">
    <property type="term" value="C:plasma membrane"/>
    <property type="evidence" value="ECO:0007669"/>
    <property type="project" value="UniProtKB-SubCell"/>
</dbReference>
<evidence type="ECO:0000256" key="1">
    <source>
        <dbReference type="ARBA" id="ARBA00004651"/>
    </source>
</evidence>
<dbReference type="PANTHER" id="PTHR30151">
    <property type="entry name" value="ALKANE SULFONATE ABC TRANSPORTER-RELATED, MEMBRANE SUBUNIT"/>
    <property type="match status" value="1"/>
</dbReference>
<comment type="similarity">
    <text evidence="7">Belongs to the binding-protein-dependent transport system permease family.</text>
</comment>
<keyword evidence="2 7" id="KW-0813">Transport</keyword>
<dbReference type="Pfam" id="PF00528">
    <property type="entry name" value="BPD_transp_1"/>
    <property type="match status" value="1"/>
</dbReference>
<evidence type="ECO:0000256" key="5">
    <source>
        <dbReference type="ARBA" id="ARBA00022989"/>
    </source>
</evidence>
<dbReference type="GO" id="GO:0055085">
    <property type="term" value="P:transmembrane transport"/>
    <property type="evidence" value="ECO:0007669"/>
    <property type="project" value="InterPro"/>
</dbReference>
<proteinExistence type="inferred from homology"/>
<keyword evidence="6 7" id="KW-0472">Membrane</keyword>
<dbReference type="Gene3D" id="1.10.3720.10">
    <property type="entry name" value="MetI-like"/>
    <property type="match status" value="1"/>
</dbReference>
<evidence type="ECO:0000256" key="7">
    <source>
        <dbReference type="RuleBase" id="RU363032"/>
    </source>
</evidence>
<evidence type="ECO:0000256" key="3">
    <source>
        <dbReference type="ARBA" id="ARBA00022475"/>
    </source>
</evidence>
<name>A0A4U1JLM7_RHOCA</name>
<feature type="transmembrane region" description="Helical" evidence="7">
    <location>
        <begin position="177"/>
        <end position="196"/>
    </location>
</feature>
<feature type="transmembrane region" description="Helical" evidence="7">
    <location>
        <begin position="146"/>
        <end position="165"/>
    </location>
</feature>
<dbReference type="OrthoDB" id="7260900at2"/>
<accession>A0A4U1JLM7</accession>
<reference evidence="9 10" key="1">
    <citation type="submission" date="2019-04" db="EMBL/GenBank/DDBJ databases">
        <title>Draft Whole-Genome sequence of the purple photosynthetic bacterium Rhodobacter capsulatus SP108 with an indigenous class A beta-lactamase.</title>
        <authorList>
            <person name="Robertson S."/>
            <person name="Meyer T.E."/>
            <person name="Kyndt J.A."/>
        </authorList>
    </citation>
    <scope>NUCLEOTIDE SEQUENCE [LARGE SCALE GENOMIC DNA]</scope>
    <source>
        <strain evidence="9 10">SP108</strain>
    </source>
</reference>
<keyword evidence="5 7" id="KW-1133">Transmembrane helix</keyword>
<dbReference type="CDD" id="cd06261">
    <property type="entry name" value="TM_PBP2"/>
    <property type="match status" value="1"/>
</dbReference>
<comment type="caution">
    <text evidence="9">The sequence shown here is derived from an EMBL/GenBank/DDBJ whole genome shotgun (WGS) entry which is preliminary data.</text>
</comment>
<evidence type="ECO:0000256" key="4">
    <source>
        <dbReference type="ARBA" id="ARBA00022692"/>
    </source>
</evidence>
<comment type="subcellular location">
    <subcellularLocation>
        <location evidence="1 7">Cell membrane</location>
        <topology evidence="1 7">Multi-pass membrane protein</topology>
    </subcellularLocation>
</comment>
<keyword evidence="4 7" id="KW-0812">Transmembrane</keyword>
<dbReference type="PANTHER" id="PTHR30151:SF16">
    <property type="entry name" value="ABC TRANSPORTER PERMEASE PROTEIN"/>
    <property type="match status" value="1"/>
</dbReference>
<feature type="transmembrane region" description="Helical" evidence="7">
    <location>
        <begin position="62"/>
        <end position="81"/>
    </location>
</feature>
<dbReference type="AlphaFoldDB" id="A0A4U1JLM7"/>
<evidence type="ECO:0000313" key="10">
    <source>
        <dbReference type="Proteomes" id="UP000310597"/>
    </source>
</evidence>
<keyword evidence="3" id="KW-1003">Cell membrane</keyword>
<evidence type="ECO:0000256" key="6">
    <source>
        <dbReference type="ARBA" id="ARBA00023136"/>
    </source>
</evidence>
<sequence length="254" mass="26622">MIAVLRPALALALLAALWQAVVWAAFVPERYFPPIATVVQAGLSMIARGQMQQTLFDTGSRAILGAVAVNLIGIGLGLAATGAPSLRRILDTVAAILQPVPPAAVVPMAVFALGLGWKLYAFVVVLVTIWPPYLATVSALAATHPVLLSVGRMAGFGPLGLLWHIRLPAAMPEILAGVRYATTIALIAVIVSEMITGRDGIGFLLFQKAFAIRIPEVFALMFAVGLLGSAMGLAVNAVYRSVAGWHLAQRGRAA</sequence>